<sequence>MPNSNKLRGNLTISSFFSPVRVTGSAGAAANAARSVSAENGSRYYENAVNETFREFGPPTKKLKLDVNSKALAHSRSESNVLLTAADKLSRWRFVEPSCSTHIESLGQNKEPTSDGISEESVDQSFEELQRHEAFRRTLLSGDVLSRNFGYLSETASRPEAYLEWKQDFSASGAGGEVAETEFQRDRANSISDDSDLEEIQQQDKGEGEGLIRFSLLKYSAHSAEDNGRKAKVPADCTKPAFRSEAKGKANEKAVGPSGLPYTPLEEQIIELKRNYPGVLLIVEVGYKLKFFGEDARIASRHLNVACFPDRNFLTAMVPVHRLHVHVRTLISAGYKVGVVRQTETRALKAMSSNASKPFTRKLTGVYTASTWVETLSAGGGMDGDVDANGPGNLANHSLVAIVEKSEDSKNNTEERVTIGIVCVQVSTGQVIWDQFEDTRMRSELETRLAHYSPIEILMPPKGRLSRLTEKIMKYTAGKGTSDGRPIRTERWPEDQILSYNEALNVATETVQTSKQADEAAKSAMLAIILSLPHLALLSFAACVSHLKSFGLDALFQRAFNFSSFASRSTMLLTANTLKNLEIFRNGTDGREKGSLLWLVDRSQTAMGKRLLRKWLGQPLTDMKALRHRLAAVEEVVDKSSQSATLGKALRLLNGLPDLEQGLARLSYGRSSPSEFSKILIALNRVTTEFDFKRASDVPLSSQMLTDGIFSLSEGREVCKQALSAISVVAAREDNKMDLFADPEQFPLLQDVKVLLSVNETEFNEHLKELRIELKRPSLQYTTVADKEYLVEVRKGDANKVPSTWIRINSTTKMVRFHSPRIVALIKQRDQLKETLQLEADNAYKTFVQEFMNTYIPLRNVVASLATLDALNCLARLASLPNFCRPEMVESHAESTGLIELEDFRHPMSEAMHISHYVPNSIKLGETGSKGILLTGSNMGGKSSTVRAIALCVILAQCGAYVPARSARLSLHDSVLTRMGASDDLANGRSTFRVEIEETAEILRAATGRSLVILDELGRGTSTNDGTAVAYAVLRELMSRPIYRCPTTLFITHYFSLGSVASLPDLQGRLVNMYMAYSEQVDEETGRQEIIFLYRLRKGMANSSFGIHCASLAGLPEPLLQEATSQAERFEQEVEQRWKERHHKHLARIAKALWGSPKGQLTEGLNFVLQDVAIASSHRRIHAWAQCKYATYQ</sequence>
<evidence type="ECO:0000256" key="9">
    <source>
        <dbReference type="ARBA" id="ARBA00023242"/>
    </source>
</evidence>
<dbReference type="PANTHER" id="PTHR11361:SF122">
    <property type="entry name" value="DNA MISMATCH REPAIR PROTEIN MSH3"/>
    <property type="match status" value="1"/>
</dbReference>
<evidence type="ECO:0000256" key="12">
    <source>
        <dbReference type="ARBA" id="ARBA00029792"/>
    </source>
</evidence>
<dbReference type="Pfam" id="PF05192">
    <property type="entry name" value="MutS_III"/>
    <property type="match status" value="1"/>
</dbReference>
<evidence type="ECO:0000259" key="16">
    <source>
        <dbReference type="PROSITE" id="PS00486"/>
    </source>
</evidence>
<dbReference type="Pfam" id="PF05188">
    <property type="entry name" value="MutS_II"/>
    <property type="match status" value="1"/>
</dbReference>
<dbReference type="GO" id="GO:0006298">
    <property type="term" value="P:mismatch repair"/>
    <property type="evidence" value="ECO:0007669"/>
    <property type="project" value="InterPro"/>
</dbReference>
<dbReference type="STRING" id="1037660.A0A066WHN5"/>
<dbReference type="SMART" id="SM00533">
    <property type="entry name" value="MUTSd"/>
    <property type="match status" value="1"/>
</dbReference>
<gene>
    <name evidence="17" type="ORF">K437DRAFT_231006</name>
</gene>
<dbReference type="GeneID" id="25262771"/>
<evidence type="ECO:0000313" key="17">
    <source>
        <dbReference type="EMBL" id="KDN53311.1"/>
    </source>
</evidence>
<comment type="function">
    <text evidence="10">Component of the post-replicative DNA mismatch repair system (MMR). Heterodimerizes with MSH2 to form MutS beta, which binds to DNA mismatches thereby initiating DNA repair. MSH3 provides substrate-binding and substrate specificity to the complex. When bound, the MutS beta heterodimer bends the DNA helix and shields approximately 20 base pairs. Acts mainly to repair insertion-deletion loops (IDLs) from 2 to 13 nucleotides in size, but can also repair base-base and single insertion-deletion mismatches that occur during replication. After mismatch binding, forms a ternary complex with the MutL alpha heterodimer, which is thought to be responsible for directing the downstream MMR events, including strand discrimination, excision, and resynthesis. ATP binding and hydrolysis play a pivotal role in mismatch repair functions.</text>
</comment>
<evidence type="ECO:0000256" key="8">
    <source>
        <dbReference type="ARBA" id="ARBA00023204"/>
    </source>
</evidence>
<keyword evidence="7 14" id="KW-0238">DNA-binding</keyword>
<dbReference type="OMA" id="INMHAAR"/>
<comment type="subcellular location">
    <subcellularLocation>
        <location evidence="1">Nucleus</location>
    </subcellularLocation>
</comment>
<evidence type="ECO:0000256" key="13">
    <source>
        <dbReference type="ARBA" id="ARBA00073774"/>
    </source>
</evidence>
<dbReference type="PANTHER" id="PTHR11361">
    <property type="entry name" value="DNA MISMATCH REPAIR PROTEIN MUTS FAMILY MEMBER"/>
    <property type="match status" value="1"/>
</dbReference>
<dbReference type="OrthoDB" id="121051at2759"/>
<feature type="region of interest" description="Disordered" evidence="15">
    <location>
        <begin position="176"/>
        <end position="204"/>
    </location>
</feature>
<reference evidence="17 18" key="1">
    <citation type="submission" date="2014-05" db="EMBL/GenBank/DDBJ databases">
        <title>Draft genome sequence of a rare smut relative, Tilletiaria anomala UBC 951.</title>
        <authorList>
            <consortium name="DOE Joint Genome Institute"/>
            <person name="Toome M."/>
            <person name="Kuo A."/>
            <person name="Henrissat B."/>
            <person name="Lipzen A."/>
            <person name="Tritt A."/>
            <person name="Yoshinaga Y."/>
            <person name="Zane M."/>
            <person name="Barry K."/>
            <person name="Grigoriev I.V."/>
            <person name="Spatafora J.W."/>
            <person name="Aimea M.C."/>
        </authorList>
    </citation>
    <scope>NUCLEOTIDE SEQUENCE [LARGE SCALE GENOMIC DNA]</scope>
    <source>
        <strain evidence="17 18">UBC 951</strain>
    </source>
</reference>
<evidence type="ECO:0000256" key="15">
    <source>
        <dbReference type="SAM" id="MobiDB-lite"/>
    </source>
</evidence>
<dbReference type="SUPFAM" id="SSF52540">
    <property type="entry name" value="P-loop containing nucleoside triphosphate hydrolases"/>
    <property type="match status" value="1"/>
</dbReference>
<dbReference type="InterPro" id="IPR007696">
    <property type="entry name" value="DNA_mismatch_repair_MutS_core"/>
</dbReference>
<keyword evidence="6" id="KW-0067">ATP-binding</keyword>
<keyword evidence="18" id="KW-1185">Reference proteome</keyword>
<dbReference type="AlphaFoldDB" id="A0A066WHN5"/>
<dbReference type="HOGENOM" id="CLU_002472_0_2_1"/>
<dbReference type="InterPro" id="IPR027417">
    <property type="entry name" value="P-loop_NTPase"/>
</dbReference>
<proteinExistence type="inferred from homology"/>
<dbReference type="InterPro" id="IPR045076">
    <property type="entry name" value="MutS"/>
</dbReference>
<comment type="similarity">
    <text evidence="2">Belongs to the DNA mismatch repair MutS family. MSH3 subfamily.</text>
</comment>
<dbReference type="PROSITE" id="PS00486">
    <property type="entry name" value="DNA_MISMATCH_REPAIR_2"/>
    <property type="match status" value="1"/>
</dbReference>
<organism evidence="17 18">
    <name type="scientific">Tilletiaria anomala (strain ATCC 24038 / CBS 436.72 / UBC 951)</name>
    <dbReference type="NCBI Taxonomy" id="1037660"/>
    <lineage>
        <taxon>Eukaryota</taxon>
        <taxon>Fungi</taxon>
        <taxon>Dikarya</taxon>
        <taxon>Basidiomycota</taxon>
        <taxon>Ustilaginomycotina</taxon>
        <taxon>Exobasidiomycetes</taxon>
        <taxon>Georgefischeriales</taxon>
        <taxon>Tilletiariaceae</taxon>
        <taxon>Tilletiaria</taxon>
    </lineage>
</organism>
<dbReference type="GO" id="GO:0140664">
    <property type="term" value="F:ATP-dependent DNA damage sensor activity"/>
    <property type="evidence" value="ECO:0007669"/>
    <property type="project" value="InterPro"/>
</dbReference>
<dbReference type="Gene3D" id="3.30.420.110">
    <property type="entry name" value="MutS, connector domain"/>
    <property type="match status" value="1"/>
</dbReference>
<dbReference type="SUPFAM" id="SSF55271">
    <property type="entry name" value="DNA repair protein MutS, domain I"/>
    <property type="match status" value="1"/>
</dbReference>
<dbReference type="InterPro" id="IPR007860">
    <property type="entry name" value="DNA_mmatch_repair_MutS_con_dom"/>
</dbReference>
<keyword evidence="9" id="KW-0539">Nucleus</keyword>
<dbReference type="InterPro" id="IPR007695">
    <property type="entry name" value="DNA_mismatch_repair_MutS-lik_N"/>
</dbReference>
<dbReference type="Pfam" id="PF01624">
    <property type="entry name" value="MutS_I"/>
    <property type="match status" value="1"/>
</dbReference>
<dbReference type="FunFam" id="1.10.1420.10:FF:000004">
    <property type="entry name" value="DNA mismatch repair protein Msh3"/>
    <property type="match status" value="1"/>
</dbReference>
<dbReference type="GO" id="GO:0006312">
    <property type="term" value="P:mitotic recombination"/>
    <property type="evidence" value="ECO:0007669"/>
    <property type="project" value="TreeGrafter"/>
</dbReference>
<dbReference type="InterPro" id="IPR016151">
    <property type="entry name" value="DNA_mismatch_repair_MutS_N"/>
</dbReference>
<dbReference type="Gene3D" id="1.10.1420.10">
    <property type="match status" value="2"/>
</dbReference>
<evidence type="ECO:0000256" key="3">
    <source>
        <dbReference type="ARBA" id="ARBA00022151"/>
    </source>
</evidence>
<dbReference type="GO" id="GO:0030983">
    <property type="term" value="F:mismatched DNA binding"/>
    <property type="evidence" value="ECO:0007669"/>
    <property type="project" value="InterPro"/>
</dbReference>
<comment type="caution">
    <text evidence="17">The sequence shown here is derived from an EMBL/GenBank/DDBJ whole genome shotgun (WGS) entry which is preliminary data.</text>
</comment>
<evidence type="ECO:0000256" key="2">
    <source>
        <dbReference type="ARBA" id="ARBA00007094"/>
    </source>
</evidence>
<dbReference type="Gene3D" id="3.40.1170.10">
    <property type="entry name" value="DNA repair protein MutS, domain I"/>
    <property type="match status" value="1"/>
</dbReference>
<dbReference type="RefSeq" id="XP_013246150.1">
    <property type="nucleotide sequence ID" value="XM_013390696.1"/>
</dbReference>
<evidence type="ECO:0000256" key="6">
    <source>
        <dbReference type="ARBA" id="ARBA00022840"/>
    </source>
</evidence>
<dbReference type="GO" id="GO:0005524">
    <property type="term" value="F:ATP binding"/>
    <property type="evidence" value="ECO:0007669"/>
    <property type="project" value="UniProtKB-KW"/>
</dbReference>
<keyword evidence="5 14" id="KW-0227">DNA damage</keyword>
<comment type="subunit">
    <text evidence="11">Heterodimer consisting of MSH2-MSH3 (MutS beta). Forms a ternary complex with MutL alpha (MLH1-PMS1).</text>
</comment>
<evidence type="ECO:0000256" key="1">
    <source>
        <dbReference type="ARBA" id="ARBA00004123"/>
    </source>
</evidence>
<evidence type="ECO:0000256" key="11">
    <source>
        <dbReference type="ARBA" id="ARBA00025902"/>
    </source>
</evidence>
<evidence type="ECO:0000313" key="18">
    <source>
        <dbReference type="Proteomes" id="UP000027361"/>
    </source>
</evidence>
<dbReference type="Gene3D" id="3.40.50.300">
    <property type="entry name" value="P-loop containing nucleotide triphosphate hydrolases"/>
    <property type="match status" value="1"/>
</dbReference>
<name>A0A066WHN5_TILAU</name>
<dbReference type="GO" id="GO:0005634">
    <property type="term" value="C:nucleus"/>
    <property type="evidence" value="ECO:0007669"/>
    <property type="project" value="UniProtKB-SubCell"/>
</dbReference>
<dbReference type="Pfam" id="PF00488">
    <property type="entry name" value="MutS_V"/>
    <property type="match status" value="1"/>
</dbReference>
<dbReference type="Proteomes" id="UP000027361">
    <property type="component" value="Unassembled WGS sequence"/>
</dbReference>
<evidence type="ECO:0000256" key="5">
    <source>
        <dbReference type="ARBA" id="ARBA00022763"/>
    </source>
</evidence>
<dbReference type="SUPFAM" id="SSF53150">
    <property type="entry name" value="DNA repair protein MutS, domain II"/>
    <property type="match status" value="1"/>
</dbReference>
<feature type="domain" description="DNA mismatch repair proteins mutS family" evidence="16">
    <location>
        <begin position="1010"/>
        <end position="1026"/>
    </location>
</feature>
<dbReference type="SUPFAM" id="SSF48334">
    <property type="entry name" value="DNA repair protein MutS, domain III"/>
    <property type="match status" value="1"/>
</dbReference>
<accession>A0A066WHN5</accession>
<evidence type="ECO:0000256" key="10">
    <source>
        <dbReference type="ARBA" id="ARBA00025373"/>
    </source>
</evidence>
<dbReference type="Pfam" id="PF05190">
    <property type="entry name" value="MutS_IV"/>
    <property type="match status" value="1"/>
</dbReference>
<dbReference type="InterPro" id="IPR036678">
    <property type="entry name" value="MutS_con_dom_sf"/>
</dbReference>
<dbReference type="InParanoid" id="A0A066WHN5"/>
<evidence type="ECO:0000256" key="7">
    <source>
        <dbReference type="ARBA" id="ARBA00023125"/>
    </source>
</evidence>
<dbReference type="InterPro" id="IPR036187">
    <property type="entry name" value="DNA_mismatch_repair_MutS_sf"/>
</dbReference>
<evidence type="ECO:0000256" key="14">
    <source>
        <dbReference type="RuleBase" id="RU003756"/>
    </source>
</evidence>
<dbReference type="EMBL" id="JMSN01000003">
    <property type="protein sequence ID" value="KDN53311.1"/>
    <property type="molecule type" value="Genomic_DNA"/>
</dbReference>
<dbReference type="SMART" id="SM00534">
    <property type="entry name" value="MUTSac"/>
    <property type="match status" value="1"/>
</dbReference>
<dbReference type="InterPro" id="IPR007861">
    <property type="entry name" value="DNA_mismatch_repair_MutS_clamp"/>
</dbReference>
<protein>
    <recommendedName>
        <fullName evidence="3 13">DNA mismatch repair protein MSH3</fullName>
    </recommendedName>
    <alternativeName>
        <fullName evidence="3 13">DNA mismatch repair protein MSH3</fullName>
    </alternativeName>
    <alternativeName>
        <fullName evidence="12">MutS protein homolog 3</fullName>
    </alternativeName>
</protein>
<keyword evidence="4 14" id="KW-0547">Nucleotide-binding</keyword>
<dbReference type="FunCoup" id="A0A066WHN5">
    <property type="interactions" value="511"/>
</dbReference>
<dbReference type="InterPro" id="IPR000432">
    <property type="entry name" value="DNA_mismatch_repair_MutS_C"/>
</dbReference>
<evidence type="ECO:0000256" key="4">
    <source>
        <dbReference type="ARBA" id="ARBA00022741"/>
    </source>
</evidence>
<dbReference type="FunFam" id="3.40.1170.10:FF:000004">
    <property type="entry name" value="DNA mismatch repair protein"/>
    <property type="match status" value="1"/>
</dbReference>
<keyword evidence="8 14" id="KW-0234">DNA repair</keyword>